<protein>
    <submittedName>
        <fullName evidence="3">TruC protein</fullName>
    </submittedName>
</protein>
<dbReference type="PANTHER" id="PTHR21600:SF87">
    <property type="entry name" value="RNA PSEUDOURIDYLATE SYNTHASE DOMAIN-CONTAINING PROTEIN 1"/>
    <property type="match status" value="1"/>
</dbReference>
<dbReference type="InterPro" id="IPR006145">
    <property type="entry name" value="PsdUridine_synth_RsuA/RluA"/>
</dbReference>
<comment type="caution">
    <text evidence="3">The sequence shown here is derived from an EMBL/GenBank/DDBJ whole genome shotgun (WGS) entry which is preliminary data.</text>
</comment>
<organism evidence="3 4">
    <name type="scientific">Symbiodinium pilosum</name>
    <name type="common">Dinoflagellate</name>
    <dbReference type="NCBI Taxonomy" id="2952"/>
    <lineage>
        <taxon>Eukaryota</taxon>
        <taxon>Sar</taxon>
        <taxon>Alveolata</taxon>
        <taxon>Dinophyceae</taxon>
        <taxon>Suessiales</taxon>
        <taxon>Symbiodiniaceae</taxon>
        <taxon>Symbiodinium</taxon>
    </lineage>
</organism>
<dbReference type="GO" id="GO:0003723">
    <property type="term" value="F:RNA binding"/>
    <property type="evidence" value="ECO:0007669"/>
    <property type="project" value="InterPro"/>
</dbReference>
<dbReference type="GO" id="GO:0009982">
    <property type="term" value="F:pseudouridine synthase activity"/>
    <property type="evidence" value="ECO:0007669"/>
    <property type="project" value="InterPro"/>
</dbReference>
<evidence type="ECO:0000313" key="3">
    <source>
        <dbReference type="EMBL" id="CAE7657315.1"/>
    </source>
</evidence>
<evidence type="ECO:0000259" key="2">
    <source>
        <dbReference type="Pfam" id="PF00849"/>
    </source>
</evidence>
<dbReference type="AlphaFoldDB" id="A0A812VXE8"/>
<dbReference type="SUPFAM" id="SSF55120">
    <property type="entry name" value="Pseudouridine synthase"/>
    <property type="match status" value="1"/>
</dbReference>
<evidence type="ECO:0000313" key="4">
    <source>
        <dbReference type="Proteomes" id="UP000649617"/>
    </source>
</evidence>
<dbReference type="OrthoDB" id="424794at2759"/>
<dbReference type="EMBL" id="CAJNIZ010043326">
    <property type="protein sequence ID" value="CAE7657315.1"/>
    <property type="molecule type" value="Genomic_DNA"/>
</dbReference>
<feature type="domain" description="Pseudouridine synthase RsuA/RluA-like" evidence="2">
    <location>
        <begin position="13"/>
        <end position="152"/>
    </location>
</feature>
<accession>A0A812VXE8</accession>
<gene>
    <name evidence="3" type="primary">truC</name>
    <name evidence="3" type="ORF">SPIL2461_LOCUS17701</name>
</gene>
<dbReference type="Gene3D" id="3.30.2350.10">
    <property type="entry name" value="Pseudouridine synthase"/>
    <property type="match status" value="1"/>
</dbReference>
<dbReference type="Proteomes" id="UP000649617">
    <property type="component" value="Unassembled WGS sequence"/>
</dbReference>
<name>A0A812VXE8_SYMPI</name>
<dbReference type="InterPro" id="IPR050188">
    <property type="entry name" value="RluA_PseudoU_synthase"/>
</dbReference>
<sequence>MSNGLAPVNARTEDLFDSVAEASGRELTLVSRLDHPTSGVLPMALGPEGSVAANWLQAQFAARLVLKEYLCLVEGCSVGRVGSTAKINAPLQTIKRRDQLRTEVSSLGREAVTEYEVLARYDAGASTNRTLSLLVARPRTGRTHQIRVHMASIGAPIVGDLTYGMKHDSAVPSCGRLFLHCRRIKCKDLKKNDFEAEAALPPELLEVLRQLQKVE</sequence>
<comment type="similarity">
    <text evidence="1">Belongs to the pseudouridine synthase RluA family.</text>
</comment>
<proteinExistence type="inferred from homology"/>
<dbReference type="InterPro" id="IPR020103">
    <property type="entry name" value="PsdUridine_synth_cat_dom_sf"/>
</dbReference>
<dbReference type="PANTHER" id="PTHR21600">
    <property type="entry name" value="MITOCHONDRIAL RNA PSEUDOURIDINE SYNTHASE"/>
    <property type="match status" value="1"/>
</dbReference>
<dbReference type="CDD" id="cd02869">
    <property type="entry name" value="PseudoU_synth_RluA_like"/>
    <property type="match status" value="1"/>
</dbReference>
<keyword evidence="4" id="KW-1185">Reference proteome</keyword>
<reference evidence="3" key="1">
    <citation type="submission" date="2021-02" db="EMBL/GenBank/DDBJ databases">
        <authorList>
            <person name="Dougan E. K."/>
            <person name="Rhodes N."/>
            <person name="Thang M."/>
            <person name="Chan C."/>
        </authorList>
    </citation>
    <scope>NUCLEOTIDE SEQUENCE</scope>
</reference>
<dbReference type="GO" id="GO:0000455">
    <property type="term" value="P:enzyme-directed rRNA pseudouridine synthesis"/>
    <property type="evidence" value="ECO:0007669"/>
    <property type="project" value="TreeGrafter"/>
</dbReference>
<evidence type="ECO:0000256" key="1">
    <source>
        <dbReference type="ARBA" id="ARBA00010876"/>
    </source>
</evidence>
<dbReference type="Pfam" id="PF00849">
    <property type="entry name" value="PseudoU_synth_2"/>
    <property type="match status" value="1"/>
</dbReference>